<accession>A0ABR2IZY2</accession>
<proteinExistence type="predicted"/>
<keyword evidence="2" id="KW-1185">Reference proteome</keyword>
<comment type="caution">
    <text evidence="1">The sequence shown here is derived from an EMBL/GenBank/DDBJ whole genome shotgun (WGS) entry which is preliminary data.</text>
</comment>
<organism evidence="1 2">
    <name type="scientific">Tritrichomonas musculus</name>
    <dbReference type="NCBI Taxonomy" id="1915356"/>
    <lineage>
        <taxon>Eukaryota</taxon>
        <taxon>Metamonada</taxon>
        <taxon>Parabasalia</taxon>
        <taxon>Tritrichomonadida</taxon>
        <taxon>Tritrichomonadidae</taxon>
        <taxon>Tritrichomonas</taxon>
    </lineage>
</organism>
<gene>
    <name evidence="1" type="ORF">M9Y10_008236</name>
</gene>
<evidence type="ECO:0000313" key="1">
    <source>
        <dbReference type="EMBL" id="KAK8870355.1"/>
    </source>
</evidence>
<name>A0ABR2IZY2_9EUKA</name>
<sequence>MTHSIPIPKISAMYIDKNIETRGYVTGVLPPNNIEFQEVSKSLKENNLMPFTIQVHYDKYEIIEYCQYVKVTGIPKIIQHKGTHAALLYFECSDITIITEDEADLSRNEFYDTFFTDRQLKDMKADDYSDLLKTFRMHANNEGFELVCLNSASDGKLRLRCHLHSIKGKNP</sequence>
<protein>
    <submittedName>
        <fullName evidence="1">Uncharacterized protein</fullName>
    </submittedName>
</protein>
<reference evidence="1 2" key="1">
    <citation type="submission" date="2024-04" db="EMBL/GenBank/DDBJ databases">
        <title>Tritrichomonas musculus Genome.</title>
        <authorList>
            <person name="Alves-Ferreira E."/>
            <person name="Grigg M."/>
            <person name="Lorenzi H."/>
            <person name="Galac M."/>
        </authorList>
    </citation>
    <scope>NUCLEOTIDE SEQUENCE [LARGE SCALE GENOMIC DNA]</scope>
    <source>
        <strain evidence="1 2">EAF2021</strain>
    </source>
</reference>
<evidence type="ECO:0000313" key="2">
    <source>
        <dbReference type="Proteomes" id="UP001470230"/>
    </source>
</evidence>
<dbReference type="EMBL" id="JAPFFF010000014">
    <property type="protein sequence ID" value="KAK8870355.1"/>
    <property type="molecule type" value="Genomic_DNA"/>
</dbReference>
<dbReference type="Proteomes" id="UP001470230">
    <property type="component" value="Unassembled WGS sequence"/>
</dbReference>